<dbReference type="AlphaFoldDB" id="A0A7J5D7M3"/>
<name>A0A7J5D7M3_9ACTN</name>
<accession>A0A7J5D7M3</accession>
<gene>
    <name evidence="1" type="ORF">F8144_36505</name>
</gene>
<proteinExistence type="predicted"/>
<reference evidence="1 2" key="1">
    <citation type="submission" date="2019-09" db="EMBL/GenBank/DDBJ databases">
        <title>Isolation and identification of active actinomycetes.</title>
        <authorList>
            <person name="Yu Z."/>
            <person name="Han C."/>
            <person name="Yu B."/>
        </authorList>
    </citation>
    <scope>NUCLEOTIDE SEQUENCE [LARGE SCALE GENOMIC DNA]</scope>
    <source>
        <strain evidence="1 2">NEAU-H2</strain>
    </source>
</reference>
<organism evidence="1 2">
    <name type="scientific">Streptomyces triticiradicis</name>
    <dbReference type="NCBI Taxonomy" id="2651189"/>
    <lineage>
        <taxon>Bacteria</taxon>
        <taxon>Bacillati</taxon>
        <taxon>Actinomycetota</taxon>
        <taxon>Actinomycetes</taxon>
        <taxon>Kitasatosporales</taxon>
        <taxon>Streptomycetaceae</taxon>
        <taxon>Streptomyces</taxon>
    </lineage>
</organism>
<keyword evidence="2" id="KW-1185">Reference proteome</keyword>
<protein>
    <submittedName>
        <fullName evidence="1">Uncharacterized protein</fullName>
    </submittedName>
</protein>
<dbReference type="RefSeq" id="WP_151473719.1">
    <property type="nucleotide sequence ID" value="NZ_WBKG01000043.1"/>
</dbReference>
<comment type="caution">
    <text evidence="1">The sequence shown here is derived from an EMBL/GenBank/DDBJ whole genome shotgun (WGS) entry which is preliminary data.</text>
</comment>
<sequence length="75" mass="8093">MNANQFNARYPIGTPVFAYPGCRPEDDANGERLVTRTRSKAEVLGGHTDVVWVDGHGACIALTHIDVRPAEEAAS</sequence>
<dbReference type="EMBL" id="WBKG01000043">
    <property type="protein sequence ID" value="KAB1979269.1"/>
    <property type="molecule type" value="Genomic_DNA"/>
</dbReference>
<evidence type="ECO:0000313" key="1">
    <source>
        <dbReference type="EMBL" id="KAB1979269.1"/>
    </source>
</evidence>
<dbReference type="Proteomes" id="UP000442990">
    <property type="component" value="Unassembled WGS sequence"/>
</dbReference>
<evidence type="ECO:0000313" key="2">
    <source>
        <dbReference type="Proteomes" id="UP000442990"/>
    </source>
</evidence>